<dbReference type="OrthoDB" id="9782395at2"/>
<dbReference type="CDD" id="cd06259">
    <property type="entry name" value="YdcF-like"/>
    <property type="match status" value="1"/>
</dbReference>
<dbReference type="EMBL" id="PDNZ01000001">
    <property type="protein sequence ID" value="PWW83117.1"/>
    <property type="molecule type" value="Genomic_DNA"/>
</dbReference>
<comment type="caution">
    <text evidence="2">The sequence shown here is derived from an EMBL/GenBank/DDBJ whole genome shotgun (WGS) entry which is preliminary data.</text>
</comment>
<dbReference type="Proteomes" id="UP000246278">
    <property type="component" value="Unassembled WGS sequence"/>
</dbReference>
<evidence type="ECO:0000313" key="2">
    <source>
        <dbReference type="EMBL" id="PWW83117.1"/>
    </source>
</evidence>
<dbReference type="InterPro" id="IPR014729">
    <property type="entry name" value="Rossmann-like_a/b/a_fold"/>
</dbReference>
<dbReference type="GO" id="GO:0005886">
    <property type="term" value="C:plasma membrane"/>
    <property type="evidence" value="ECO:0007669"/>
    <property type="project" value="TreeGrafter"/>
</dbReference>
<feature type="domain" description="DUF218" evidence="1">
    <location>
        <begin position="41"/>
        <end position="153"/>
    </location>
</feature>
<dbReference type="Gene3D" id="3.40.50.620">
    <property type="entry name" value="HUPs"/>
    <property type="match status" value="1"/>
</dbReference>
<dbReference type="GO" id="GO:0043164">
    <property type="term" value="P:Gram-negative-bacterium-type cell wall biogenesis"/>
    <property type="evidence" value="ECO:0007669"/>
    <property type="project" value="TreeGrafter"/>
</dbReference>
<dbReference type="GO" id="GO:0000270">
    <property type="term" value="P:peptidoglycan metabolic process"/>
    <property type="evidence" value="ECO:0007669"/>
    <property type="project" value="TreeGrafter"/>
</dbReference>
<organism evidence="2 3">
    <name type="scientific">Prosthecochloris marina</name>
    <dbReference type="NCBI Taxonomy" id="2017681"/>
    <lineage>
        <taxon>Bacteria</taxon>
        <taxon>Pseudomonadati</taxon>
        <taxon>Chlorobiota</taxon>
        <taxon>Chlorobiia</taxon>
        <taxon>Chlorobiales</taxon>
        <taxon>Chlorobiaceae</taxon>
        <taxon>Prosthecochloris</taxon>
    </lineage>
</organism>
<keyword evidence="3" id="KW-1185">Reference proteome</keyword>
<protein>
    <recommendedName>
        <fullName evidence="1">DUF218 domain-containing protein</fullName>
    </recommendedName>
</protein>
<dbReference type="InterPro" id="IPR051599">
    <property type="entry name" value="Cell_Envelope_Assoc"/>
</dbReference>
<proteinExistence type="predicted"/>
<sequence>MKAFFKKILTLLVIASIIGVTAFSSLGFLVSLYQGTPEKADVIIVLGGDDGLRVKQGGELYKAGYAPNILVTGIDSRYYKPSQPNWRERRLLDIGVPEQAILVDIRSETTWEEAMNSVETMTEKGWKKAIVVSDPPHMFRLHHTWKRAVEDSQKKIILISTQPEWWDPLFWWSNKTSYRFVVSELQKNLYYAVVHF</sequence>
<evidence type="ECO:0000313" key="3">
    <source>
        <dbReference type="Proteomes" id="UP000246278"/>
    </source>
</evidence>
<dbReference type="AlphaFoldDB" id="A0A317TB17"/>
<reference evidence="3" key="1">
    <citation type="submission" date="2017-10" db="EMBL/GenBank/DDBJ databases">
        <authorList>
            <person name="Gaisin V.A."/>
            <person name="Rysina M.S."/>
            <person name="Grouzdev D.S."/>
        </authorList>
    </citation>
    <scope>NUCLEOTIDE SEQUENCE [LARGE SCALE GENOMIC DNA]</scope>
    <source>
        <strain evidence="3">V1</strain>
    </source>
</reference>
<dbReference type="Pfam" id="PF02698">
    <property type="entry name" value="DUF218"/>
    <property type="match status" value="1"/>
</dbReference>
<evidence type="ECO:0000259" key="1">
    <source>
        <dbReference type="Pfam" id="PF02698"/>
    </source>
</evidence>
<dbReference type="RefSeq" id="WP_110021999.1">
    <property type="nucleotide sequence ID" value="NZ_PDNZ01000001.1"/>
</dbReference>
<dbReference type="PANTHER" id="PTHR30336">
    <property type="entry name" value="INNER MEMBRANE PROTEIN, PROBABLE PERMEASE"/>
    <property type="match status" value="1"/>
</dbReference>
<name>A0A317TB17_9CHLB</name>
<dbReference type="PANTHER" id="PTHR30336:SF4">
    <property type="entry name" value="ENVELOPE BIOGENESIS FACTOR ELYC"/>
    <property type="match status" value="1"/>
</dbReference>
<gene>
    <name evidence="2" type="ORF">CR164_00730</name>
</gene>
<accession>A0A317TB17</accession>
<dbReference type="InterPro" id="IPR003848">
    <property type="entry name" value="DUF218"/>
</dbReference>